<keyword evidence="4 9" id="KW-0349">Heme</keyword>
<evidence type="ECO:0000256" key="4">
    <source>
        <dbReference type="ARBA" id="ARBA00022617"/>
    </source>
</evidence>
<dbReference type="STRING" id="743788.S8EDW3"/>
<dbReference type="GO" id="GO:0016705">
    <property type="term" value="F:oxidoreductase activity, acting on paired donors, with incorporation or reduction of molecular oxygen"/>
    <property type="evidence" value="ECO:0007669"/>
    <property type="project" value="InterPro"/>
</dbReference>
<evidence type="ECO:0000313" key="12">
    <source>
        <dbReference type="Proteomes" id="UP000015241"/>
    </source>
</evidence>
<keyword evidence="10" id="KW-1133">Transmembrane helix</keyword>
<evidence type="ECO:0000256" key="9">
    <source>
        <dbReference type="PIRSR" id="PIRSR602403-1"/>
    </source>
</evidence>
<name>S8EDW3_FOMSC</name>
<evidence type="ECO:0000256" key="2">
    <source>
        <dbReference type="ARBA" id="ARBA00005179"/>
    </source>
</evidence>
<dbReference type="GO" id="GO:0004497">
    <property type="term" value="F:monooxygenase activity"/>
    <property type="evidence" value="ECO:0007669"/>
    <property type="project" value="UniProtKB-KW"/>
</dbReference>
<dbReference type="CDD" id="cd11069">
    <property type="entry name" value="CYP_FUM15-like"/>
    <property type="match status" value="1"/>
</dbReference>
<dbReference type="PANTHER" id="PTHR24305">
    <property type="entry name" value="CYTOCHROME P450"/>
    <property type="match status" value="1"/>
</dbReference>
<sequence>MDTRLVSSFFPVACVFGYLLWRIIQLLLRPYTSSLRHLRGPQSPGWLLGHVKQVYGCSEEWTETYGETFKFKGFCGSDTLFTADTRALHHVLNDATTYVIPDVQRRIISEIVGNGLPVTEGEQHRRQRRVMNPAFGPAQIRDLTGIFLQKSTELCQFWGAQFTDPGESARIDLLDGLSKMTLDVIGLAGFDYDFGCLNASSKPNELNAALHTLFLGGNNVPPLFRWLRLMYPILKRINAYKGRELREAKKVMHDIGMGVVQEKKRAVAKLGIAGVSPRRDLLTLLTRANMDPSVPENQRLSDEEILAQVPTFLLAGHETTSNATAWALYALSTDLAIQTKLREECFSLSTSDPTMDELNSLPFLESVVRESLRLHPPVESAARTATRDDIIPLGKPCIDARGRAQDHLRVEKGVSIHIPILAVNRSKAIWGEDALKFRPDRWNDVPETAQKVPGSWANTMTFLGGTRSCIGFRFTIIEIKALLFTLMRTFEFELAVPMDDVQRQTTTLLQRPVLRSAADKGSQLPMLVKYVQRT</sequence>
<dbReference type="InterPro" id="IPR036396">
    <property type="entry name" value="Cyt_P450_sf"/>
</dbReference>
<reference evidence="11 12" key="1">
    <citation type="journal article" date="2012" name="Science">
        <title>The Paleozoic origin of enzymatic lignin decomposition reconstructed from 31 fungal genomes.</title>
        <authorList>
            <person name="Floudas D."/>
            <person name="Binder M."/>
            <person name="Riley R."/>
            <person name="Barry K."/>
            <person name="Blanchette R.A."/>
            <person name="Henrissat B."/>
            <person name="Martinez A.T."/>
            <person name="Otillar R."/>
            <person name="Spatafora J.W."/>
            <person name="Yadav J.S."/>
            <person name="Aerts A."/>
            <person name="Benoit I."/>
            <person name="Boyd A."/>
            <person name="Carlson A."/>
            <person name="Copeland A."/>
            <person name="Coutinho P.M."/>
            <person name="de Vries R.P."/>
            <person name="Ferreira P."/>
            <person name="Findley K."/>
            <person name="Foster B."/>
            <person name="Gaskell J."/>
            <person name="Glotzer D."/>
            <person name="Gorecki P."/>
            <person name="Heitman J."/>
            <person name="Hesse C."/>
            <person name="Hori C."/>
            <person name="Igarashi K."/>
            <person name="Jurgens J.A."/>
            <person name="Kallen N."/>
            <person name="Kersten P."/>
            <person name="Kohler A."/>
            <person name="Kuees U."/>
            <person name="Kumar T.K.A."/>
            <person name="Kuo A."/>
            <person name="LaButti K."/>
            <person name="Larrondo L.F."/>
            <person name="Lindquist E."/>
            <person name="Ling A."/>
            <person name="Lombard V."/>
            <person name="Lucas S."/>
            <person name="Lundell T."/>
            <person name="Martin R."/>
            <person name="McLaughlin D.J."/>
            <person name="Morgenstern I."/>
            <person name="Morin E."/>
            <person name="Murat C."/>
            <person name="Nagy L.G."/>
            <person name="Nolan M."/>
            <person name="Ohm R.A."/>
            <person name="Patyshakuliyeva A."/>
            <person name="Rokas A."/>
            <person name="Ruiz-Duenas F.J."/>
            <person name="Sabat G."/>
            <person name="Salamov A."/>
            <person name="Samejima M."/>
            <person name="Schmutz J."/>
            <person name="Slot J.C."/>
            <person name="St John F."/>
            <person name="Stenlid J."/>
            <person name="Sun H."/>
            <person name="Sun S."/>
            <person name="Syed K."/>
            <person name="Tsang A."/>
            <person name="Wiebenga A."/>
            <person name="Young D."/>
            <person name="Pisabarro A."/>
            <person name="Eastwood D.C."/>
            <person name="Martin F."/>
            <person name="Cullen D."/>
            <person name="Grigoriev I.V."/>
            <person name="Hibbett D.S."/>
        </authorList>
    </citation>
    <scope>NUCLEOTIDE SEQUENCE</scope>
    <source>
        <strain evidence="12">FP-58527</strain>
    </source>
</reference>
<dbReference type="AlphaFoldDB" id="S8EDW3"/>
<accession>S8EDW3</accession>
<dbReference type="InParanoid" id="S8EDW3"/>
<protein>
    <recommendedName>
        <fullName evidence="13">Cytochrome P450</fullName>
    </recommendedName>
</protein>
<dbReference type="InterPro" id="IPR001128">
    <property type="entry name" value="Cyt_P450"/>
</dbReference>
<comment type="pathway">
    <text evidence="2">Secondary metabolite biosynthesis.</text>
</comment>
<dbReference type="GO" id="GO:0005506">
    <property type="term" value="F:iron ion binding"/>
    <property type="evidence" value="ECO:0007669"/>
    <property type="project" value="InterPro"/>
</dbReference>
<dbReference type="Gene3D" id="1.10.630.10">
    <property type="entry name" value="Cytochrome P450"/>
    <property type="match status" value="1"/>
</dbReference>
<dbReference type="Proteomes" id="UP000015241">
    <property type="component" value="Unassembled WGS sequence"/>
</dbReference>
<dbReference type="PRINTS" id="PR00465">
    <property type="entry name" value="EP450IV"/>
</dbReference>
<keyword evidence="12" id="KW-1185">Reference proteome</keyword>
<keyword evidence="10" id="KW-0472">Membrane</keyword>
<dbReference type="InterPro" id="IPR050121">
    <property type="entry name" value="Cytochrome_P450_monoxygenase"/>
</dbReference>
<dbReference type="EMBL" id="KE504142">
    <property type="protein sequence ID" value="EPT01414.1"/>
    <property type="molecule type" value="Genomic_DNA"/>
</dbReference>
<keyword evidence="7 9" id="KW-0408">Iron</keyword>
<comment type="similarity">
    <text evidence="3">Belongs to the cytochrome P450 family.</text>
</comment>
<evidence type="ECO:0008006" key="13">
    <source>
        <dbReference type="Google" id="ProtNLM"/>
    </source>
</evidence>
<evidence type="ECO:0000256" key="7">
    <source>
        <dbReference type="ARBA" id="ARBA00023004"/>
    </source>
</evidence>
<evidence type="ECO:0000256" key="5">
    <source>
        <dbReference type="ARBA" id="ARBA00022723"/>
    </source>
</evidence>
<proteinExistence type="inferred from homology"/>
<keyword evidence="5 9" id="KW-0479">Metal-binding</keyword>
<evidence type="ECO:0000256" key="1">
    <source>
        <dbReference type="ARBA" id="ARBA00001971"/>
    </source>
</evidence>
<dbReference type="InterPro" id="IPR002403">
    <property type="entry name" value="Cyt_P450_E_grp-IV"/>
</dbReference>
<gene>
    <name evidence="11" type="ORF">FOMPIDRAFT_1048852</name>
</gene>
<dbReference type="GO" id="GO:0020037">
    <property type="term" value="F:heme binding"/>
    <property type="evidence" value="ECO:0007669"/>
    <property type="project" value="InterPro"/>
</dbReference>
<keyword evidence="10" id="KW-0812">Transmembrane</keyword>
<dbReference type="OrthoDB" id="1470350at2759"/>
<dbReference type="eggNOG" id="KOG0157">
    <property type="taxonomic scope" value="Eukaryota"/>
</dbReference>
<keyword evidence="6" id="KW-0560">Oxidoreductase</keyword>
<feature type="binding site" description="axial binding residue" evidence="9">
    <location>
        <position position="469"/>
    </location>
    <ligand>
        <name>heme</name>
        <dbReference type="ChEBI" id="CHEBI:30413"/>
    </ligand>
    <ligandPart>
        <name>Fe</name>
        <dbReference type="ChEBI" id="CHEBI:18248"/>
    </ligandPart>
</feature>
<dbReference type="HOGENOM" id="CLU_001570_5_11_1"/>
<comment type="cofactor">
    <cofactor evidence="1 9">
        <name>heme</name>
        <dbReference type="ChEBI" id="CHEBI:30413"/>
    </cofactor>
</comment>
<dbReference type="PANTHER" id="PTHR24305:SF166">
    <property type="entry name" value="CYTOCHROME P450 12A4, MITOCHONDRIAL-RELATED"/>
    <property type="match status" value="1"/>
</dbReference>
<dbReference type="Pfam" id="PF00067">
    <property type="entry name" value="p450"/>
    <property type="match status" value="1"/>
</dbReference>
<dbReference type="SUPFAM" id="SSF48264">
    <property type="entry name" value="Cytochrome P450"/>
    <property type="match status" value="1"/>
</dbReference>
<feature type="transmembrane region" description="Helical" evidence="10">
    <location>
        <begin position="6"/>
        <end position="28"/>
    </location>
</feature>
<evidence type="ECO:0000256" key="6">
    <source>
        <dbReference type="ARBA" id="ARBA00023002"/>
    </source>
</evidence>
<dbReference type="PRINTS" id="PR00385">
    <property type="entry name" value="P450"/>
</dbReference>
<evidence type="ECO:0000256" key="3">
    <source>
        <dbReference type="ARBA" id="ARBA00010617"/>
    </source>
</evidence>
<evidence type="ECO:0000256" key="10">
    <source>
        <dbReference type="SAM" id="Phobius"/>
    </source>
</evidence>
<organism evidence="11 12">
    <name type="scientific">Fomitopsis schrenkii</name>
    <name type="common">Brown rot fungus</name>
    <dbReference type="NCBI Taxonomy" id="2126942"/>
    <lineage>
        <taxon>Eukaryota</taxon>
        <taxon>Fungi</taxon>
        <taxon>Dikarya</taxon>
        <taxon>Basidiomycota</taxon>
        <taxon>Agaricomycotina</taxon>
        <taxon>Agaricomycetes</taxon>
        <taxon>Polyporales</taxon>
        <taxon>Fomitopsis</taxon>
    </lineage>
</organism>
<evidence type="ECO:0000256" key="8">
    <source>
        <dbReference type="ARBA" id="ARBA00023033"/>
    </source>
</evidence>
<keyword evidence="8" id="KW-0503">Monooxygenase</keyword>
<evidence type="ECO:0000313" key="11">
    <source>
        <dbReference type="EMBL" id="EPT01414.1"/>
    </source>
</evidence>